<sequence length="150" mass="16472">MAARVLPLAVTWNAYRWTDAAGSRLAAERVPMLPLVMSRTDGGARRWDSVAEFPACLAPMEQATFLDRESGDFVPAGGHLHSASAGVNIDFFRRAAELHFARTAMAGMQAAMLRALHRDDQSEASTCIDWVEELKRLEADDDSDESGRCC</sequence>
<accession>A0A7S2L0N0</accession>
<gene>
    <name evidence="1" type="ORF">BRAN1462_LOCUS34978</name>
</gene>
<organism evidence="1">
    <name type="scientific">Zooxanthella nutricula</name>
    <dbReference type="NCBI Taxonomy" id="1333877"/>
    <lineage>
        <taxon>Eukaryota</taxon>
        <taxon>Sar</taxon>
        <taxon>Alveolata</taxon>
        <taxon>Dinophyceae</taxon>
        <taxon>Peridiniales</taxon>
        <taxon>Peridiniales incertae sedis</taxon>
        <taxon>Zooxanthella</taxon>
    </lineage>
</organism>
<dbReference type="EMBL" id="HBGW01055131">
    <property type="protein sequence ID" value="CAD9592362.1"/>
    <property type="molecule type" value="Transcribed_RNA"/>
</dbReference>
<evidence type="ECO:0000313" key="1">
    <source>
        <dbReference type="EMBL" id="CAD9592362.1"/>
    </source>
</evidence>
<protein>
    <submittedName>
        <fullName evidence="1">Uncharacterized protein</fullName>
    </submittedName>
</protein>
<dbReference type="AlphaFoldDB" id="A0A7S2L0N0"/>
<reference evidence="1" key="1">
    <citation type="submission" date="2021-01" db="EMBL/GenBank/DDBJ databases">
        <authorList>
            <person name="Corre E."/>
            <person name="Pelletier E."/>
            <person name="Niang G."/>
            <person name="Scheremetjew M."/>
            <person name="Finn R."/>
            <person name="Kale V."/>
            <person name="Holt S."/>
            <person name="Cochrane G."/>
            <person name="Meng A."/>
            <person name="Brown T."/>
            <person name="Cohen L."/>
        </authorList>
    </citation>
    <scope>NUCLEOTIDE SEQUENCE</scope>
    <source>
        <strain evidence="1">RCC3387</strain>
    </source>
</reference>
<proteinExistence type="predicted"/>
<name>A0A7S2L0N0_9DINO</name>